<feature type="region of interest" description="Disordered" evidence="1">
    <location>
        <begin position="1"/>
        <end position="52"/>
    </location>
</feature>
<name>A0A6A6NL93_9PEZI</name>
<feature type="region of interest" description="Disordered" evidence="1">
    <location>
        <begin position="145"/>
        <end position="279"/>
    </location>
</feature>
<keyword evidence="3" id="KW-1185">Reference proteome</keyword>
<protein>
    <submittedName>
        <fullName evidence="2">Uncharacterized protein</fullName>
    </submittedName>
</protein>
<sequence>MTSPNQLPFRNLSLDPNAPADMETRGMARARASARAARTQEGGRDSPNSISVDGINYDLSQLSARSRQRAIEGLNLETPYVQFFQIPPGSKPPYYAFRVSDREDFVIRMGPPGSSYEKPHCSLCSPKDRDACKVGGFARILAPSPIDARRRTRRGCPEQPLGRRLHGRLPQNFPAGRADSGGPDAHRRKPHLAGPGRGSGDADQQTRCRCRRRRRCDGHARRCASDGAGPAGPGAPGRRGREPPRSLPRPRPPRYPQVRSRQRQLYGGAAQRRAHAVPRRSVLRAAGSRAGRHLRIVGR</sequence>
<proteinExistence type="predicted"/>
<gene>
    <name evidence="2" type="ORF">BDY21DRAFT_158389</name>
</gene>
<evidence type="ECO:0000313" key="2">
    <source>
        <dbReference type="EMBL" id="KAF2452485.1"/>
    </source>
</evidence>
<accession>A0A6A6NL93</accession>
<evidence type="ECO:0000256" key="1">
    <source>
        <dbReference type="SAM" id="MobiDB-lite"/>
    </source>
</evidence>
<reference evidence="2" key="1">
    <citation type="journal article" date="2020" name="Stud. Mycol.">
        <title>101 Dothideomycetes genomes: a test case for predicting lifestyles and emergence of pathogens.</title>
        <authorList>
            <person name="Haridas S."/>
            <person name="Albert R."/>
            <person name="Binder M."/>
            <person name="Bloem J."/>
            <person name="Labutti K."/>
            <person name="Salamov A."/>
            <person name="Andreopoulos B."/>
            <person name="Baker S."/>
            <person name="Barry K."/>
            <person name="Bills G."/>
            <person name="Bluhm B."/>
            <person name="Cannon C."/>
            <person name="Castanera R."/>
            <person name="Culley D."/>
            <person name="Daum C."/>
            <person name="Ezra D."/>
            <person name="Gonzalez J."/>
            <person name="Henrissat B."/>
            <person name="Kuo A."/>
            <person name="Liang C."/>
            <person name="Lipzen A."/>
            <person name="Lutzoni F."/>
            <person name="Magnuson J."/>
            <person name="Mondo S."/>
            <person name="Nolan M."/>
            <person name="Ohm R."/>
            <person name="Pangilinan J."/>
            <person name="Park H.-J."/>
            <person name="Ramirez L."/>
            <person name="Alfaro M."/>
            <person name="Sun H."/>
            <person name="Tritt A."/>
            <person name="Yoshinaga Y."/>
            <person name="Zwiers L.-H."/>
            <person name="Turgeon B."/>
            <person name="Goodwin S."/>
            <person name="Spatafora J."/>
            <person name="Crous P."/>
            <person name="Grigoriev I."/>
        </authorList>
    </citation>
    <scope>NUCLEOTIDE SEQUENCE</scope>
    <source>
        <strain evidence="2">ATCC 16933</strain>
    </source>
</reference>
<organism evidence="2 3">
    <name type="scientific">Lineolata rhizophorae</name>
    <dbReference type="NCBI Taxonomy" id="578093"/>
    <lineage>
        <taxon>Eukaryota</taxon>
        <taxon>Fungi</taxon>
        <taxon>Dikarya</taxon>
        <taxon>Ascomycota</taxon>
        <taxon>Pezizomycotina</taxon>
        <taxon>Dothideomycetes</taxon>
        <taxon>Dothideomycetes incertae sedis</taxon>
        <taxon>Lineolatales</taxon>
        <taxon>Lineolataceae</taxon>
        <taxon>Lineolata</taxon>
    </lineage>
</organism>
<dbReference type="Proteomes" id="UP000799766">
    <property type="component" value="Unassembled WGS sequence"/>
</dbReference>
<dbReference type="AlphaFoldDB" id="A0A6A6NL93"/>
<evidence type="ECO:0000313" key="3">
    <source>
        <dbReference type="Proteomes" id="UP000799766"/>
    </source>
</evidence>
<dbReference type="EMBL" id="MU001708">
    <property type="protein sequence ID" value="KAF2452485.1"/>
    <property type="molecule type" value="Genomic_DNA"/>
</dbReference>
<feature type="compositionally biased region" description="Pro residues" evidence="1">
    <location>
        <begin position="245"/>
        <end position="255"/>
    </location>
</feature>